<reference evidence="2" key="1">
    <citation type="submission" date="2023-10" db="EMBL/GenBank/DDBJ databases">
        <title>Genome assembly of Pristionchus species.</title>
        <authorList>
            <person name="Yoshida K."/>
            <person name="Sommer R.J."/>
        </authorList>
    </citation>
    <scope>NUCLEOTIDE SEQUENCE</scope>
    <source>
        <strain evidence="2">RS5133</strain>
    </source>
</reference>
<sequence length="364" mass="39278">STMTTPTTASTAKSTASPTPSSSSLTTDPTPVTTAAATPVSPGKPPAPPSTPSPAPSDAKSKSSGVATTRSDLISFGSLLGPDAQSDNGPATQVSMTSLNETAKSEHIPEEAHEIHCDHLSCYTQTSGTVSYLTADPIPDPVAHYKKKKKPKVVMAAKLAQYGEVGQAKFIVFHTKHGMPLRCKANPKLLKLLDTRQKALRKTASRGHRYFKVTAIRFAPKDPNRRMMERELGVGMLDAQISALTEFMASPLCAHSRMLLKTRFDQVSNTVLHLDIDVIDERGGSREAEDGRETRVPDDQVRADYNATLNRPAVKCQSLASVLSECEASTDMKAHDVAFTKPISARPAPGMLKRLYNRMTSFFG</sequence>
<feature type="region of interest" description="Disordered" evidence="1">
    <location>
        <begin position="1"/>
        <end position="67"/>
    </location>
</feature>
<feature type="non-terminal residue" evidence="2">
    <location>
        <position position="1"/>
    </location>
</feature>
<gene>
    <name evidence="2" type="ORF">PFISCL1PPCAC_20456</name>
</gene>
<name>A0AAV5WEL7_9BILA</name>
<dbReference type="AlphaFoldDB" id="A0AAV5WEL7"/>
<organism evidence="2 3">
    <name type="scientific">Pristionchus fissidentatus</name>
    <dbReference type="NCBI Taxonomy" id="1538716"/>
    <lineage>
        <taxon>Eukaryota</taxon>
        <taxon>Metazoa</taxon>
        <taxon>Ecdysozoa</taxon>
        <taxon>Nematoda</taxon>
        <taxon>Chromadorea</taxon>
        <taxon>Rhabditida</taxon>
        <taxon>Rhabditina</taxon>
        <taxon>Diplogasteromorpha</taxon>
        <taxon>Diplogasteroidea</taxon>
        <taxon>Neodiplogasteridae</taxon>
        <taxon>Pristionchus</taxon>
    </lineage>
</organism>
<evidence type="ECO:0000256" key="1">
    <source>
        <dbReference type="SAM" id="MobiDB-lite"/>
    </source>
</evidence>
<evidence type="ECO:0000313" key="3">
    <source>
        <dbReference type="Proteomes" id="UP001432322"/>
    </source>
</evidence>
<keyword evidence="3" id="KW-1185">Reference proteome</keyword>
<comment type="caution">
    <text evidence="2">The sequence shown here is derived from an EMBL/GenBank/DDBJ whole genome shotgun (WGS) entry which is preliminary data.</text>
</comment>
<protein>
    <submittedName>
        <fullName evidence="2">Uncharacterized protein</fullName>
    </submittedName>
</protein>
<dbReference type="EMBL" id="BTSY01000005">
    <property type="protein sequence ID" value="GMT29159.1"/>
    <property type="molecule type" value="Genomic_DNA"/>
</dbReference>
<feature type="compositionally biased region" description="Low complexity" evidence="1">
    <location>
        <begin position="1"/>
        <end position="41"/>
    </location>
</feature>
<evidence type="ECO:0000313" key="2">
    <source>
        <dbReference type="EMBL" id="GMT29159.1"/>
    </source>
</evidence>
<feature type="compositionally biased region" description="Pro residues" evidence="1">
    <location>
        <begin position="42"/>
        <end position="55"/>
    </location>
</feature>
<accession>A0AAV5WEL7</accession>
<dbReference type="Proteomes" id="UP001432322">
    <property type="component" value="Unassembled WGS sequence"/>
</dbReference>
<proteinExistence type="predicted"/>